<dbReference type="GO" id="GO:0030599">
    <property type="term" value="F:pectinesterase activity"/>
    <property type="evidence" value="ECO:0007669"/>
    <property type="project" value="InterPro"/>
</dbReference>
<keyword evidence="4" id="KW-0732">Signal</keyword>
<keyword evidence="2" id="KW-0378">Hydrolase</keyword>
<organism evidence="6 7">
    <name type="scientific">Asparagus officinalis</name>
    <name type="common">Garden asparagus</name>
    <dbReference type="NCBI Taxonomy" id="4686"/>
    <lineage>
        <taxon>Eukaryota</taxon>
        <taxon>Viridiplantae</taxon>
        <taxon>Streptophyta</taxon>
        <taxon>Embryophyta</taxon>
        <taxon>Tracheophyta</taxon>
        <taxon>Spermatophyta</taxon>
        <taxon>Magnoliopsida</taxon>
        <taxon>Liliopsida</taxon>
        <taxon>Asparagales</taxon>
        <taxon>Asparagaceae</taxon>
        <taxon>Asparagoideae</taxon>
        <taxon>Asparagus</taxon>
    </lineage>
</organism>
<dbReference type="Gene3D" id="2.160.20.10">
    <property type="entry name" value="Single-stranded right-handed beta-helix, Pectin lyase-like"/>
    <property type="match status" value="3"/>
</dbReference>
<accession>A0A5P1EI44</accession>
<evidence type="ECO:0000256" key="1">
    <source>
        <dbReference type="ARBA" id="ARBA00005184"/>
    </source>
</evidence>
<dbReference type="AlphaFoldDB" id="A0A5P1EI44"/>
<gene>
    <name evidence="6" type="ORF">A4U43_C07F38830</name>
</gene>
<dbReference type="EMBL" id="CM007387">
    <property type="protein sequence ID" value="ONK65608.1"/>
    <property type="molecule type" value="Genomic_DNA"/>
</dbReference>
<evidence type="ECO:0000256" key="2">
    <source>
        <dbReference type="ARBA" id="ARBA00022801"/>
    </source>
</evidence>
<proteinExistence type="predicted"/>
<dbReference type="InterPro" id="IPR000070">
    <property type="entry name" value="Pectinesterase_cat"/>
</dbReference>
<feature type="domain" description="Pectinesterase catalytic" evidence="5">
    <location>
        <begin position="42"/>
        <end position="118"/>
    </location>
</feature>
<dbReference type="GO" id="GO:0045490">
    <property type="term" value="P:pectin catabolic process"/>
    <property type="evidence" value="ECO:0007669"/>
    <property type="project" value="UniProtKB-UniPathway"/>
</dbReference>
<feature type="domain" description="Pectinesterase catalytic" evidence="5">
    <location>
        <begin position="195"/>
        <end position="276"/>
    </location>
</feature>
<name>A0A5P1EI44_ASPOF</name>
<dbReference type="Proteomes" id="UP000243459">
    <property type="component" value="Chromosome 7"/>
</dbReference>
<evidence type="ECO:0000313" key="6">
    <source>
        <dbReference type="EMBL" id="ONK65608.1"/>
    </source>
</evidence>
<feature type="domain" description="Pectinesterase catalytic" evidence="5">
    <location>
        <begin position="119"/>
        <end position="194"/>
    </location>
</feature>
<reference evidence="7" key="1">
    <citation type="journal article" date="2017" name="Nat. Commun.">
        <title>The asparagus genome sheds light on the origin and evolution of a young Y chromosome.</title>
        <authorList>
            <person name="Harkess A."/>
            <person name="Zhou J."/>
            <person name="Xu C."/>
            <person name="Bowers J.E."/>
            <person name="Van der Hulst R."/>
            <person name="Ayyampalayam S."/>
            <person name="Mercati F."/>
            <person name="Riccardi P."/>
            <person name="McKain M.R."/>
            <person name="Kakrana A."/>
            <person name="Tang H."/>
            <person name="Ray J."/>
            <person name="Groenendijk J."/>
            <person name="Arikit S."/>
            <person name="Mathioni S.M."/>
            <person name="Nakano M."/>
            <person name="Shan H."/>
            <person name="Telgmann-Rauber A."/>
            <person name="Kanno A."/>
            <person name="Yue Z."/>
            <person name="Chen H."/>
            <person name="Li W."/>
            <person name="Chen Y."/>
            <person name="Xu X."/>
            <person name="Zhang Y."/>
            <person name="Luo S."/>
            <person name="Chen H."/>
            <person name="Gao J."/>
            <person name="Mao Z."/>
            <person name="Pires J.C."/>
            <person name="Luo M."/>
            <person name="Kudrna D."/>
            <person name="Wing R.A."/>
            <person name="Meyers B.C."/>
            <person name="Yi K."/>
            <person name="Kong H."/>
            <person name="Lavrijsen P."/>
            <person name="Sunseri F."/>
            <person name="Falavigna A."/>
            <person name="Ye Y."/>
            <person name="Leebens-Mack J.H."/>
            <person name="Chen G."/>
        </authorList>
    </citation>
    <scope>NUCLEOTIDE SEQUENCE [LARGE SCALE GENOMIC DNA]</scope>
    <source>
        <strain evidence="7">cv. DH0086</strain>
    </source>
</reference>
<evidence type="ECO:0000256" key="3">
    <source>
        <dbReference type="ARBA" id="ARBA00023085"/>
    </source>
</evidence>
<evidence type="ECO:0000259" key="5">
    <source>
        <dbReference type="Pfam" id="PF01095"/>
    </source>
</evidence>
<dbReference type="Pfam" id="PF01095">
    <property type="entry name" value="Pectinesterase"/>
    <property type="match status" value="3"/>
</dbReference>
<feature type="chain" id="PRO_5024303552" description="Pectinesterase catalytic domain-containing protein" evidence="4">
    <location>
        <begin position="23"/>
        <end position="351"/>
    </location>
</feature>
<comment type="pathway">
    <text evidence="1">Glycan metabolism; pectin degradation; 2-dehydro-3-deoxy-D-gluconate from pectin: step 1/5.</text>
</comment>
<feature type="signal peptide" evidence="4">
    <location>
        <begin position="1"/>
        <end position="22"/>
    </location>
</feature>
<evidence type="ECO:0000256" key="4">
    <source>
        <dbReference type="SAM" id="SignalP"/>
    </source>
</evidence>
<keyword evidence="3" id="KW-0063">Aspartyl esterase</keyword>
<keyword evidence="7" id="KW-1185">Reference proteome</keyword>
<dbReference type="GO" id="GO:0042545">
    <property type="term" value="P:cell wall modification"/>
    <property type="evidence" value="ECO:0007669"/>
    <property type="project" value="InterPro"/>
</dbReference>
<dbReference type="PANTHER" id="PTHR31707">
    <property type="entry name" value="PECTINESTERASE"/>
    <property type="match status" value="1"/>
</dbReference>
<protein>
    <recommendedName>
        <fullName evidence="5">Pectinesterase catalytic domain-containing protein</fullName>
    </recommendedName>
</protein>
<dbReference type="Gramene" id="ONK65608">
    <property type="protein sequence ID" value="ONK65608"/>
    <property type="gene ID" value="A4U43_C07F38830"/>
</dbReference>
<dbReference type="UniPathway" id="UPA00545">
    <property type="reaction ID" value="UER00823"/>
</dbReference>
<sequence>MTSSVQDFKLVMALIFIDIATSTTVIMQPADGGVHDDQSTLANGSDDFTGVGDAIAFAPDNSDGRMIIKIRALLYEEYIEVPNYKTNIALYGEGSSVTIIIGNRSVCDGWKTLTSATIDGSDDFTGVGDAIAFAPDNNDGRMIIKIRALIYEEYIEVPNYKTNIALYGEGSSVTIIIGNRSVSDGWKTLTSATIDGSDNFTEVGDAIAFAPNNNDGQMIIQIRAGIYEEYIDLSNYKTNIVLYGEGSSVTIIIGNRSVSDGWKTLTSAIVETSGSENGGRSILEQLRSRLKEEEEEEKGPAGTLETVKIYDEFLVELVYNSKPVIADLSLIAGDLREKHAAGMAKDFGFAC</sequence>
<dbReference type="InterPro" id="IPR012334">
    <property type="entry name" value="Pectin_lyas_fold"/>
</dbReference>
<dbReference type="InterPro" id="IPR011050">
    <property type="entry name" value="Pectin_lyase_fold/virulence"/>
</dbReference>
<evidence type="ECO:0000313" key="7">
    <source>
        <dbReference type="Proteomes" id="UP000243459"/>
    </source>
</evidence>
<dbReference type="SUPFAM" id="SSF51126">
    <property type="entry name" value="Pectin lyase-like"/>
    <property type="match status" value="3"/>
</dbReference>